<dbReference type="AlphaFoldDB" id="C1EE99"/>
<organism evidence="12 13">
    <name type="scientific">Micromonas commoda (strain RCC299 / NOUM17 / CCMP2709)</name>
    <name type="common">Picoplanktonic green alga</name>
    <dbReference type="NCBI Taxonomy" id="296587"/>
    <lineage>
        <taxon>Eukaryota</taxon>
        <taxon>Viridiplantae</taxon>
        <taxon>Chlorophyta</taxon>
        <taxon>Mamiellophyceae</taxon>
        <taxon>Mamiellales</taxon>
        <taxon>Mamiellaceae</taxon>
        <taxon>Micromonas</taxon>
    </lineage>
</organism>
<evidence type="ECO:0000256" key="7">
    <source>
        <dbReference type="ARBA" id="ARBA00022898"/>
    </source>
</evidence>
<evidence type="ECO:0000256" key="5">
    <source>
        <dbReference type="ARBA" id="ARBA00022676"/>
    </source>
</evidence>
<dbReference type="Proteomes" id="UP000002009">
    <property type="component" value="Chromosome 11"/>
</dbReference>
<dbReference type="GeneID" id="8247362"/>
<keyword evidence="8 10" id="KW-0119">Carbohydrate metabolism</keyword>
<dbReference type="RefSeq" id="XP_002505241.1">
    <property type="nucleotide sequence ID" value="XM_002505195.1"/>
</dbReference>
<dbReference type="OMA" id="GIEPCRC"/>
<evidence type="ECO:0000256" key="1">
    <source>
        <dbReference type="ARBA" id="ARBA00001275"/>
    </source>
</evidence>
<gene>
    <name evidence="12" type="primary">PHO1</name>
    <name evidence="12" type="ORF">MICPUN_104969</name>
</gene>
<dbReference type="Pfam" id="PF00343">
    <property type="entry name" value="Phosphorylase"/>
    <property type="match status" value="1"/>
</dbReference>
<dbReference type="Gene3D" id="3.40.50.2000">
    <property type="entry name" value="Glycogen Phosphorylase B"/>
    <property type="match status" value="2"/>
</dbReference>
<dbReference type="NCBIfam" id="TIGR02093">
    <property type="entry name" value="P_ylase"/>
    <property type="match status" value="1"/>
</dbReference>
<feature type="modified residue" description="N6-(pyridoxal phosphate)lysine" evidence="9">
    <location>
        <position position="737"/>
    </location>
</feature>
<dbReference type="GO" id="GO:0005737">
    <property type="term" value="C:cytoplasm"/>
    <property type="evidence" value="ECO:0007669"/>
    <property type="project" value="TreeGrafter"/>
</dbReference>
<evidence type="ECO:0000256" key="8">
    <source>
        <dbReference type="ARBA" id="ARBA00023277"/>
    </source>
</evidence>
<dbReference type="KEGG" id="mis:MICPUN_104969"/>
<dbReference type="GO" id="GO:0005980">
    <property type="term" value="P:glycogen catabolic process"/>
    <property type="evidence" value="ECO:0007669"/>
    <property type="project" value="TreeGrafter"/>
</dbReference>
<evidence type="ECO:0000256" key="3">
    <source>
        <dbReference type="ARBA" id="ARBA00006047"/>
    </source>
</evidence>
<protein>
    <recommendedName>
        <fullName evidence="10">Alpha-1,4 glucan phosphorylase</fullName>
        <ecNumber evidence="10">2.4.1.1</ecNumber>
    </recommendedName>
</protein>
<keyword evidence="5 10" id="KW-0328">Glycosyltransferase</keyword>
<dbReference type="FunFam" id="3.40.50.2000:FF:000003">
    <property type="entry name" value="Alpha-1,4 glucan phosphorylase"/>
    <property type="match status" value="1"/>
</dbReference>
<dbReference type="GO" id="GO:0008184">
    <property type="term" value="F:glycogen phosphorylase activity"/>
    <property type="evidence" value="ECO:0007669"/>
    <property type="project" value="InterPro"/>
</dbReference>
<keyword evidence="7 9" id="KW-0663">Pyridoxal phosphate</keyword>
<dbReference type="eggNOG" id="KOG2099">
    <property type="taxonomic scope" value="Eukaryota"/>
</dbReference>
<dbReference type="InterPro" id="IPR035090">
    <property type="entry name" value="Pyridoxal_P_attach_site"/>
</dbReference>
<dbReference type="PANTHER" id="PTHR11468:SF30">
    <property type="entry name" value="ALPHA-1,4 GLUCAN PHOSPHORYLASE"/>
    <property type="match status" value="1"/>
</dbReference>
<dbReference type="CDD" id="cd04300">
    <property type="entry name" value="GT35_Glycogen_Phosphorylase"/>
    <property type="match status" value="1"/>
</dbReference>
<comment type="catalytic activity">
    <reaction evidence="1 10">
        <text>[(1-&gt;4)-alpha-D-glucosyl](n) + phosphate = [(1-&gt;4)-alpha-D-glucosyl](n-1) + alpha-D-glucose 1-phosphate</text>
        <dbReference type="Rhea" id="RHEA:41732"/>
        <dbReference type="Rhea" id="RHEA-COMP:9584"/>
        <dbReference type="Rhea" id="RHEA-COMP:9586"/>
        <dbReference type="ChEBI" id="CHEBI:15444"/>
        <dbReference type="ChEBI" id="CHEBI:43474"/>
        <dbReference type="ChEBI" id="CHEBI:58601"/>
        <dbReference type="EC" id="2.4.1.1"/>
    </reaction>
</comment>
<dbReference type="InParanoid" id="C1EE99"/>
<evidence type="ECO:0000313" key="13">
    <source>
        <dbReference type="Proteomes" id="UP000002009"/>
    </source>
</evidence>
<dbReference type="GO" id="GO:0030170">
    <property type="term" value="F:pyridoxal phosphate binding"/>
    <property type="evidence" value="ECO:0007669"/>
    <property type="project" value="InterPro"/>
</dbReference>
<comment type="similarity">
    <text evidence="3 10">Belongs to the glycogen phosphorylase family.</text>
</comment>
<name>C1EE99_MICCC</name>
<reference evidence="12 13" key="1">
    <citation type="journal article" date="2009" name="Science">
        <title>Green evolution and dynamic adaptations revealed by genomes of the marine picoeukaryotes Micromonas.</title>
        <authorList>
            <person name="Worden A.Z."/>
            <person name="Lee J.H."/>
            <person name="Mock T."/>
            <person name="Rouze P."/>
            <person name="Simmons M.P."/>
            <person name="Aerts A.L."/>
            <person name="Allen A.E."/>
            <person name="Cuvelier M.L."/>
            <person name="Derelle E."/>
            <person name="Everett M.V."/>
            <person name="Foulon E."/>
            <person name="Grimwood J."/>
            <person name="Gundlach H."/>
            <person name="Henrissat B."/>
            <person name="Napoli C."/>
            <person name="McDonald S.M."/>
            <person name="Parker M.S."/>
            <person name="Rombauts S."/>
            <person name="Salamov A."/>
            <person name="Von Dassow P."/>
            <person name="Badger J.H."/>
            <person name="Coutinho P.M."/>
            <person name="Demir E."/>
            <person name="Dubchak I."/>
            <person name="Gentemann C."/>
            <person name="Eikrem W."/>
            <person name="Gready J.E."/>
            <person name="John U."/>
            <person name="Lanier W."/>
            <person name="Lindquist E.A."/>
            <person name="Lucas S."/>
            <person name="Mayer K.F."/>
            <person name="Moreau H."/>
            <person name="Not F."/>
            <person name="Otillar R."/>
            <person name="Panaud O."/>
            <person name="Pangilinan J."/>
            <person name="Paulsen I."/>
            <person name="Piegu B."/>
            <person name="Poliakov A."/>
            <person name="Robbens S."/>
            <person name="Schmutz J."/>
            <person name="Toulza E."/>
            <person name="Wyss T."/>
            <person name="Zelensky A."/>
            <person name="Zhou K."/>
            <person name="Armbrust E.V."/>
            <person name="Bhattacharya D."/>
            <person name="Goodenough U.W."/>
            <person name="Van de Peer Y."/>
            <person name="Grigoriev I.V."/>
        </authorList>
    </citation>
    <scope>NUCLEOTIDE SEQUENCE [LARGE SCALE GENOMIC DNA]</scope>
    <source>
        <strain evidence="13">RCC299 / NOUM17</strain>
    </source>
</reference>
<dbReference type="EMBL" id="CP001330">
    <property type="protein sequence ID" value="ACO66499.1"/>
    <property type="molecule type" value="Genomic_DNA"/>
</dbReference>
<dbReference type="InterPro" id="IPR000811">
    <property type="entry name" value="Glyco_trans_35"/>
</dbReference>
<keyword evidence="6 10" id="KW-0808">Transferase</keyword>
<dbReference type="CAZy" id="GT35">
    <property type="family name" value="Glycosyltransferase Family 35"/>
</dbReference>
<evidence type="ECO:0000256" key="9">
    <source>
        <dbReference type="PIRSR" id="PIRSR000460-1"/>
    </source>
</evidence>
<comment type="function">
    <text evidence="10">Allosteric enzyme that catalyzes the rate-limiting step in glycogen catabolism, the phosphorolytic cleavage of glycogen to produce glucose-1-phosphate, and plays a central role in maintaining cellular and organismal glucose homeostasis.</text>
</comment>
<dbReference type="EC" id="2.4.1.1" evidence="10"/>
<accession>C1EE99</accession>
<sequence>MEGDLTADTFYVTGDNGAKVDDVYDLANIKQVIKVVLNAHYLKSNQGARPKDSTSFLETNPRQKDLLYSLMDSYAKNDVLSVQKSIVDHVEYTLARSRYRFDDFEAYQATSMSVRDRLIESWNDTQQYFREQDPKRVYYLSMEFLMGRSLTNSLFNLELNGTYREALKQLGYEMENLVEKERDAALGNGGLGRLAACFLDSMASENLPAWGYGIRYQYGMFRQEVIEGFQHENPDYWLNFGNPWEIERPNIAYPIKFYGNVEILESEGRQAFIWNSGEEVTAVAYDTPIPGWNTPNTINMRLWSAKPSREFDLESFNTGDYVQAILAKQRAETISAVLYPDDRTYQGKELRLKQQFFMVSATLQDIIRRYLVTHEDNFDDFPDKVALQLNDTHPTIGVPELMRLLMDEHGLGWTKSWDITTRVFSFTNHTVLPEALEKWPVDLVENVLPRHMQIIYDINWRFTQELRGIMGDDYDTIGRMSIIEEGDGHKNVRMAHLALIASHTVNGVAAIHSELIKTTIFKDFYQIMPEKFQNKTNGVTQRRWLAFCNPKLSALITETLGTSAWIKELDLLSDLRLHCDDPAFQAKWAAVKRENKLRLAELVKAKTGVDVNPNALFDIQVKRIHEYKRQLLNVMYIIHRYNALKAMTPAEREKQVDRVCIIGGKAAPGYDMAKRIIKLVSAVGDVVNKDPDIGDKLKLVFLSDYNVSSAEIIVPGSELSQHISTAGTEASGTSNMKFAMNGCLIIGTMDGANVEIAEEIGQENMFIFGARADVVPSLRREREFFNVPEEFYKIVDQIRSGYFGWSDFFAPVCDAVCGAQDYYLLANDFNDYIRAQEAVDENYRNQALWTKKSILSVAGSGKFSSDRTIREYAEDIWDVKPTKRPMPTNPKPYGPSHKM</sequence>
<comment type="cofactor">
    <cofactor evidence="2 10">
        <name>pyridoxal 5'-phosphate</name>
        <dbReference type="ChEBI" id="CHEBI:597326"/>
    </cofactor>
</comment>
<keyword evidence="13" id="KW-1185">Reference proteome</keyword>
<evidence type="ECO:0000256" key="4">
    <source>
        <dbReference type="ARBA" id="ARBA00022533"/>
    </source>
</evidence>
<dbReference type="PROSITE" id="PS00102">
    <property type="entry name" value="PHOSPHORYLASE"/>
    <property type="match status" value="1"/>
</dbReference>
<evidence type="ECO:0000256" key="11">
    <source>
        <dbReference type="SAM" id="MobiDB-lite"/>
    </source>
</evidence>
<evidence type="ECO:0000313" key="12">
    <source>
        <dbReference type="EMBL" id="ACO66499.1"/>
    </source>
</evidence>
<proteinExistence type="inferred from homology"/>
<evidence type="ECO:0000256" key="10">
    <source>
        <dbReference type="RuleBase" id="RU000587"/>
    </source>
</evidence>
<dbReference type="PANTHER" id="PTHR11468">
    <property type="entry name" value="GLYCOGEN PHOSPHORYLASE"/>
    <property type="match status" value="1"/>
</dbReference>
<evidence type="ECO:0000256" key="6">
    <source>
        <dbReference type="ARBA" id="ARBA00022679"/>
    </source>
</evidence>
<keyword evidence="4" id="KW-0021">Allosteric enzyme</keyword>
<feature type="region of interest" description="Disordered" evidence="11">
    <location>
        <begin position="880"/>
        <end position="899"/>
    </location>
</feature>
<dbReference type="InterPro" id="IPR011833">
    <property type="entry name" value="Glycg_phsphrylas"/>
</dbReference>
<dbReference type="OrthoDB" id="9215500at2759"/>
<evidence type="ECO:0000256" key="2">
    <source>
        <dbReference type="ARBA" id="ARBA00001933"/>
    </source>
</evidence>
<dbReference type="FunFam" id="3.40.50.2000:FF:000002">
    <property type="entry name" value="Alpha-1,4 glucan phosphorylase"/>
    <property type="match status" value="1"/>
</dbReference>
<dbReference type="SUPFAM" id="SSF53756">
    <property type="entry name" value="UDP-Glycosyltransferase/glycogen phosphorylase"/>
    <property type="match status" value="1"/>
</dbReference>
<dbReference type="PIRSF" id="PIRSF000460">
    <property type="entry name" value="Pprylas_GlgP"/>
    <property type="match status" value="1"/>
</dbReference>
<dbReference type="STRING" id="296587.C1EE99"/>